<sequence>MKRLFLFAVSVWMSFSVAQAQNNDPKAGEILEAMSSKYKSVKGFKATFSYSMESPGSGIKENATGEIVVKDSKFYLKLGSQEVINNGSTVWTYLKDANEVTITDYEPDEDDITPSNIYNVYKKGYKYTLVAKESNKVDDVIDLTPDNKNSQVNKIRIIVNKKDKSIKSFKTFERNGNKYNYTITNFTPTAVDDKTFVFDKTKYKGVEVEDLRN</sequence>
<organism evidence="3 4">
    <name type="scientific">Xanthocytophaga agilis</name>
    <dbReference type="NCBI Taxonomy" id="3048010"/>
    <lineage>
        <taxon>Bacteria</taxon>
        <taxon>Pseudomonadati</taxon>
        <taxon>Bacteroidota</taxon>
        <taxon>Cytophagia</taxon>
        <taxon>Cytophagales</taxon>
        <taxon>Rhodocytophagaceae</taxon>
        <taxon>Xanthocytophaga</taxon>
    </lineage>
</organism>
<keyword evidence="4" id="KW-1185">Reference proteome</keyword>
<gene>
    <name evidence="3" type="ORF">QNI22_24810</name>
</gene>
<dbReference type="InterPro" id="IPR029046">
    <property type="entry name" value="LolA/LolB/LppX"/>
</dbReference>
<evidence type="ECO:0000256" key="2">
    <source>
        <dbReference type="SAM" id="SignalP"/>
    </source>
</evidence>
<dbReference type="CDD" id="cd16325">
    <property type="entry name" value="LolA"/>
    <property type="match status" value="1"/>
</dbReference>
<evidence type="ECO:0000313" key="3">
    <source>
        <dbReference type="EMBL" id="MDJ1503908.1"/>
    </source>
</evidence>
<dbReference type="PANTHER" id="PTHR35869:SF1">
    <property type="entry name" value="OUTER-MEMBRANE LIPOPROTEIN CARRIER PROTEIN"/>
    <property type="match status" value="1"/>
</dbReference>
<feature type="chain" id="PRO_5042274509" evidence="2">
    <location>
        <begin position="21"/>
        <end position="213"/>
    </location>
</feature>
<proteinExistence type="predicted"/>
<dbReference type="Pfam" id="PF03548">
    <property type="entry name" value="LolA"/>
    <property type="match status" value="1"/>
</dbReference>
<dbReference type="PANTHER" id="PTHR35869">
    <property type="entry name" value="OUTER-MEMBRANE LIPOPROTEIN CARRIER PROTEIN"/>
    <property type="match status" value="1"/>
</dbReference>
<dbReference type="InterPro" id="IPR004564">
    <property type="entry name" value="OM_lipoprot_carrier_LolA-like"/>
</dbReference>
<name>A0AAE3UFI9_9BACT</name>
<dbReference type="AlphaFoldDB" id="A0AAE3UFI9"/>
<dbReference type="SUPFAM" id="SSF89392">
    <property type="entry name" value="Prokaryotic lipoproteins and lipoprotein localization factors"/>
    <property type="match status" value="1"/>
</dbReference>
<comment type="caution">
    <text evidence="3">The sequence shown here is derived from an EMBL/GenBank/DDBJ whole genome shotgun (WGS) entry which is preliminary data.</text>
</comment>
<evidence type="ECO:0000313" key="4">
    <source>
        <dbReference type="Proteomes" id="UP001232063"/>
    </source>
</evidence>
<keyword evidence="1 2" id="KW-0732">Signal</keyword>
<dbReference type="Proteomes" id="UP001232063">
    <property type="component" value="Unassembled WGS sequence"/>
</dbReference>
<dbReference type="Gene3D" id="2.50.20.10">
    <property type="entry name" value="Lipoprotein localisation LolA/LolB/LppX"/>
    <property type="match status" value="1"/>
</dbReference>
<evidence type="ECO:0000256" key="1">
    <source>
        <dbReference type="ARBA" id="ARBA00022729"/>
    </source>
</evidence>
<feature type="signal peptide" evidence="2">
    <location>
        <begin position="1"/>
        <end position="20"/>
    </location>
</feature>
<keyword evidence="3" id="KW-0449">Lipoprotein</keyword>
<reference evidence="3" key="1">
    <citation type="submission" date="2023-05" db="EMBL/GenBank/DDBJ databases">
        <authorList>
            <person name="Zhang X."/>
        </authorList>
    </citation>
    <scope>NUCLEOTIDE SEQUENCE</scope>
    <source>
        <strain evidence="3">BD1B2-1</strain>
    </source>
</reference>
<dbReference type="RefSeq" id="WP_314514652.1">
    <property type="nucleotide sequence ID" value="NZ_JASJOU010000009.1"/>
</dbReference>
<accession>A0AAE3UFI9</accession>
<protein>
    <submittedName>
        <fullName evidence="3">Outer membrane lipoprotein carrier protein LolA</fullName>
    </submittedName>
</protein>
<dbReference type="EMBL" id="JASJOU010000009">
    <property type="protein sequence ID" value="MDJ1503908.1"/>
    <property type="molecule type" value="Genomic_DNA"/>
</dbReference>